<dbReference type="RefSeq" id="WP_084117432.1">
    <property type="nucleotide sequence ID" value="NZ_FWXH01000022.1"/>
</dbReference>
<accession>A0A1W1XWD6</accession>
<protein>
    <submittedName>
        <fullName evidence="1">Uncharacterized protein</fullName>
    </submittedName>
</protein>
<keyword evidence="2" id="KW-1185">Reference proteome</keyword>
<dbReference type="Proteomes" id="UP000192468">
    <property type="component" value="Unassembled WGS sequence"/>
</dbReference>
<dbReference type="OrthoDB" id="1917907at2"/>
<organism evidence="1 2">
    <name type="scientific">Clostridium acidisoli DSM 12555</name>
    <dbReference type="NCBI Taxonomy" id="1121291"/>
    <lineage>
        <taxon>Bacteria</taxon>
        <taxon>Bacillati</taxon>
        <taxon>Bacillota</taxon>
        <taxon>Clostridia</taxon>
        <taxon>Eubacteriales</taxon>
        <taxon>Clostridiaceae</taxon>
        <taxon>Clostridium</taxon>
    </lineage>
</organism>
<dbReference type="EMBL" id="FWXH01000022">
    <property type="protein sequence ID" value="SMC28172.1"/>
    <property type="molecule type" value="Genomic_DNA"/>
</dbReference>
<name>A0A1W1XWD6_9CLOT</name>
<proteinExistence type="predicted"/>
<sequence length="114" mass="13187">MLCDTNLSLALKSEVGEYRIFNFSIFQIKNGGEQFENCKINLTRHAEINIKIKCPICGKNHCYKFKINDFRNTKMFTSGCENSGLTVFFIGEFEMISDTINKQIYINSMIYAMI</sequence>
<reference evidence="1 2" key="1">
    <citation type="submission" date="2017-04" db="EMBL/GenBank/DDBJ databases">
        <authorList>
            <person name="Afonso C.L."/>
            <person name="Miller P.J."/>
            <person name="Scott M.A."/>
            <person name="Spackman E."/>
            <person name="Goraichik I."/>
            <person name="Dimitrov K.M."/>
            <person name="Suarez D.L."/>
            <person name="Swayne D.E."/>
        </authorList>
    </citation>
    <scope>NUCLEOTIDE SEQUENCE [LARGE SCALE GENOMIC DNA]</scope>
    <source>
        <strain evidence="1 2">DSM 12555</strain>
    </source>
</reference>
<dbReference type="AlphaFoldDB" id="A0A1W1XWD6"/>
<evidence type="ECO:0000313" key="2">
    <source>
        <dbReference type="Proteomes" id="UP000192468"/>
    </source>
</evidence>
<evidence type="ECO:0000313" key="1">
    <source>
        <dbReference type="EMBL" id="SMC28172.1"/>
    </source>
</evidence>
<gene>
    <name evidence="1" type="ORF">SAMN02745134_03426</name>
</gene>